<evidence type="ECO:0000256" key="10">
    <source>
        <dbReference type="PIRNR" id="PIRNR001563"/>
    </source>
</evidence>
<dbReference type="Gene3D" id="3.40.1190.10">
    <property type="entry name" value="Mur-like, catalytic domain"/>
    <property type="match status" value="1"/>
</dbReference>
<evidence type="ECO:0000256" key="3">
    <source>
        <dbReference type="ARBA" id="ARBA00022598"/>
    </source>
</evidence>
<organism evidence="13 14">
    <name type="scientific">Roseburia zhanii</name>
    <dbReference type="NCBI Taxonomy" id="2763064"/>
    <lineage>
        <taxon>Bacteria</taxon>
        <taxon>Bacillati</taxon>
        <taxon>Bacillota</taxon>
        <taxon>Clostridia</taxon>
        <taxon>Lachnospirales</taxon>
        <taxon>Lachnospiraceae</taxon>
        <taxon>Roseburia</taxon>
    </lineage>
</organism>
<keyword evidence="14" id="KW-1185">Reference proteome</keyword>
<feature type="domain" description="Mur ligase C-terminal" evidence="11">
    <location>
        <begin position="291"/>
        <end position="413"/>
    </location>
</feature>
<comment type="catalytic activity">
    <reaction evidence="9">
        <text>(6S)-5,6,7,8-tetrahydrofolyl-(gamma-L-Glu)(n) + L-glutamate + ATP = (6S)-5,6,7,8-tetrahydrofolyl-(gamma-L-Glu)(n+1) + ADP + phosphate + H(+)</text>
        <dbReference type="Rhea" id="RHEA:10580"/>
        <dbReference type="Rhea" id="RHEA-COMP:14738"/>
        <dbReference type="Rhea" id="RHEA-COMP:14740"/>
        <dbReference type="ChEBI" id="CHEBI:15378"/>
        <dbReference type="ChEBI" id="CHEBI:29985"/>
        <dbReference type="ChEBI" id="CHEBI:30616"/>
        <dbReference type="ChEBI" id="CHEBI:43474"/>
        <dbReference type="ChEBI" id="CHEBI:141005"/>
        <dbReference type="ChEBI" id="CHEBI:456216"/>
        <dbReference type="EC" id="6.3.2.17"/>
    </reaction>
</comment>
<evidence type="ECO:0000256" key="5">
    <source>
        <dbReference type="ARBA" id="ARBA00022741"/>
    </source>
</evidence>
<dbReference type="InterPro" id="IPR001645">
    <property type="entry name" value="Folylpolyglutamate_synth"/>
</dbReference>
<dbReference type="InterPro" id="IPR036565">
    <property type="entry name" value="Mur-like_cat_sf"/>
</dbReference>
<gene>
    <name evidence="13" type="ORF">H8S17_10355</name>
</gene>
<evidence type="ECO:0000256" key="1">
    <source>
        <dbReference type="ARBA" id="ARBA00008276"/>
    </source>
</evidence>
<dbReference type="PANTHER" id="PTHR11136">
    <property type="entry name" value="FOLYLPOLYGLUTAMATE SYNTHASE-RELATED"/>
    <property type="match status" value="1"/>
</dbReference>
<dbReference type="EC" id="6.3.2.17" evidence="2"/>
<evidence type="ECO:0000256" key="4">
    <source>
        <dbReference type="ARBA" id="ARBA00022723"/>
    </source>
</evidence>
<dbReference type="PROSITE" id="PS01011">
    <property type="entry name" value="FOLYLPOLYGLU_SYNT_1"/>
    <property type="match status" value="1"/>
</dbReference>
<dbReference type="InterPro" id="IPR004101">
    <property type="entry name" value="Mur_ligase_C"/>
</dbReference>
<evidence type="ECO:0000259" key="11">
    <source>
        <dbReference type="Pfam" id="PF02875"/>
    </source>
</evidence>
<comment type="caution">
    <text evidence="13">The sequence shown here is derived from an EMBL/GenBank/DDBJ whole genome shotgun (WGS) entry which is preliminary data.</text>
</comment>
<dbReference type="InterPro" id="IPR018109">
    <property type="entry name" value="Folylpolyglutamate_synth_CS"/>
</dbReference>
<dbReference type="Gene3D" id="3.90.190.20">
    <property type="entry name" value="Mur ligase, C-terminal domain"/>
    <property type="match status" value="1"/>
</dbReference>
<evidence type="ECO:0000256" key="2">
    <source>
        <dbReference type="ARBA" id="ARBA00013025"/>
    </source>
</evidence>
<name>A0A923RTD0_9FIRM</name>
<dbReference type="SUPFAM" id="SSF53244">
    <property type="entry name" value="MurD-like peptide ligases, peptide-binding domain"/>
    <property type="match status" value="1"/>
</dbReference>
<protein>
    <recommendedName>
        <fullName evidence="2">tetrahydrofolate synthase</fullName>
        <ecNumber evidence="2">6.3.2.17</ecNumber>
    </recommendedName>
    <alternativeName>
        <fullName evidence="8">Tetrahydrofolylpolyglutamate synthase</fullName>
    </alternativeName>
</protein>
<accession>A0A923RTD0</accession>
<dbReference type="GO" id="GO:0004326">
    <property type="term" value="F:tetrahydrofolylpolyglutamate synthase activity"/>
    <property type="evidence" value="ECO:0007669"/>
    <property type="project" value="UniProtKB-EC"/>
</dbReference>
<dbReference type="AlphaFoldDB" id="A0A923RTD0"/>
<dbReference type="PROSITE" id="PS01012">
    <property type="entry name" value="FOLYLPOLYGLU_SYNT_2"/>
    <property type="match status" value="1"/>
</dbReference>
<comment type="similarity">
    <text evidence="1 10">Belongs to the folylpolyglutamate synthase family.</text>
</comment>
<dbReference type="PANTHER" id="PTHR11136:SF0">
    <property type="entry name" value="DIHYDROFOLATE SYNTHETASE-RELATED"/>
    <property type="match status" value="1"/>
</dbReference>
<dbReference type="EMBL" id="JACOPH010000008">
    <property type="protein sequence ID" value="MBC5714606.1"/>
    <property type="molecule type" value="Genomic_DNA"/>
</dbReference>
<dbReference type="Proteomes" id="UP000606720">
    <property type="component" value="Unassembled WGS sequence"/>
</dbReference>
<keyword evidence="5 10" id="KW-0547">Nucleotide-binding</keyword>
<dbReference type="GO" id="GO:0046872">
    <property type="term" value="F:metal ion binding"/>
    <property type="evidence" value="ECO:0007669"/>
    <property type="project" value="UniProtKB-KW"/>
</dbReference>
<dbReference type="Pfam" id="PF08245">
    <property type="entry name" value="Mur_ligase_M"/>
    <property type="match status" value="1"/>
</dbReference>
<keyword evidence="7" id="KW-0460">Magnesium</keyword>
<dbReference type="GO" id="GO:0005524">
    <property type="term" value="F:ATP binding"/>
    <property type="evidence" value="ECO:0007669"/>
    <property type="project" value="UniProtKB-KW"/>
</dbReference>
<dbReference type="RefSeq" id="WP_186867251.1">
    <property type="nucleotide sequence ID" value="NZ_JACOPH010000008.1"/>
</dbReference>
<proteinExistence type="inferred from homology"/>
<keyword evidence="3 10" id="KW-0436">Ligase</keyword>
<evidence type="ECO:0000256" key="7">
    <source>
        <dbReference type="ARBA" id="ARBA00022842"/>
    </source>
</evidence>
<dbReference type="PIRSF" id="PIRSF001563">
    <property type="entry name" value="Folylpolyglu_synth"/>
    <property type="match status" value="1"/>
</dbReference>
<evidence type="ECO:0000256" key="8">
    <source>
        <dbReference type="ARBA" id="ARBA00030592"/>
    </source>
</evidence>
<dbReference type="InterPro" id="IPR013221">
    <property type="entry name" value="Mur_ligase_cen"/>
</dbReference>
<dbReference type="Pfam" id="PF02875">
    <property type="entry name" value="Mur_ligase_C"/>
    <property type="match status" value="1"/>
</dbReference>
<dbReference type="NCBIfam" id="TIGR01499">
    <property type="entry name" value="folC"/>
    <property type="match status" value="1"/>
</dbReference>
<dbReference type="InterPro" id="IPR036615">
    <property type="entry name" value="Mur_ligase_C_dom_sf"/>
</dbReference>
<sequence length="430" mass="48184">MNYEEAVQFHEKAKEYGSILGLTNIRNLMYELGDIWKELKIVHIAGTNGKGSVSCFLASVLKEAGYRVGQYNSPAVFDPLEVYQINREKISQEAYAACMQEVAKACMSLEQQGKPHPTVFEVDTAAAFLWFYKQKCDIVLLETGMGGSTDATNLIEEPLCSVFVSISMDHMSFLGDTLEKIAEIKSGIIKYKCPVVTADQKIKVMQVLQKRAGKMQTEIRQVHDRTHIRMEDGRLCYEYPASGTVRLSMTGSYQVENSAVAIETIRVLREQGYHITEEQLLNGLFMANWQGRFECLQKDPLFYIDGAHNEDAAIKLKETLTTNFPDQKLIGIMGVMADKAYPAMLGHLLPLFEKIYTVTPENDRALSAEQLAREIRIQGKDAIAEQSVGQAVRDACKDALEESGQAVVIAFGSLYYLGEVRCALYESMDR</sequence>
<dbReference type="SUPFAM" id="SSF53623">
    <property type="entry name" value="MurD-like peptide ligases, catalytic domain"/>
    <property type="match status" value="1"/>
</dbReference>
<dbReference type="GO" id="GO:0005737">
    <property type="term" value="C:cytoplasm"/>
    <property type="evidence" value="ECO:0007669"/>
    <property type="project" value="TreeGrafter"/>
</dbReference>
<feature type="domain" description="Mur ligase central" evidence="12">
    <location>
        <begin position="44"/>
        <end position="263"/>
    </location>
</feature>
<evidence type="ECO:0000256" key="6">
    <source>
        <dbReference type="ARBA" id="ARBA00022840"/>
    </source>
</evidence>
<evidence type="ECO:0000313" key="13">
    <source>
        <dbReference type="EMBL" id="MBC5714606.1"/>
    </source>
</evidence>
<evidence type="ECO:0000256" key="9">
    <source>
        <dbReference type="ARBA" id="ARBA00047493"/>
    </source>
</evidence>
<keyword evidence="6 10" id="KW-0067">ATP-binding</keyword>
<dbReference type="GO" id="GO:0008841">
    <property type="term" value="F:dihydrofolate synthase activity"/>
    <property type="evidence" value="ECO:0007669"/>
    <property type="project" value="TreeGrafter"/>
</dbReference>
<keyword evidence="4" id="KW-0479">Metal-binding</keyword>
<evidence type="ECO:0000259" key="12">
    <source>
        <dbReference type="Pfam" id="PF08245"/>
    </source>
</evidence>
<reference evidence="13" key="1">
    <citation type="submission" date="2020-08" db="EMBL/GenBank/DDBJ databases">
        <title>Genome public.</title>
        <authorList>
            <person name="Liu C."/>
            <person name="Sun Q."/>
        </authorList>
    </citation>
    <scope>NUCLEOTIDE SEQUENCE</scope>
    <source>
        <strain evidence="13">BX1005</strain>
    </source>
</reference>
<evidence type="ECO:0000313" key="14">
    <source>
        <dbReference type="Proteomes" id="UP000606720"/>
    </source>
</evidence>